<dbReference type="AlphaFoldDB" id="A0AAW9QUE9"/>
<accession>A0AAW9QUE9</accession>
<dbReference type="Pfam" id="PF00561">
    <property type="entry name" value="Abhydrolase_1"/>
    <property type="match status" value="1"/>
</dbReference>
<keyword evidence="4" id="KW-0012">Acyltransferase</keyword>
<dbReference type="SUPFAM" id="SSF53474">
    <property type="entry name" value="alpha/beta-Hydrolases"/>
    <property type="match status" value="1"/>
</dbReference>
<dbReference type="Gene3D" id="3.40.50.1820">
    <property type="entry name" value="alpha/beta hydrolase"/>
    <property type="match status" value="1"/>
</dbReference>
<dbReference type="GO" id="GO:0008899">
    <property type="term" value="F:homoserine O-succinyltransferase activity"/>
    <property type="evidence" value="ECO:0007669"/>
    <property type="project" value="UniProtKB-EC"/>
</dbReference>
<feature type="active site" evidence="2">
    <location>
        <position position="322"/>
    </location>
</feature>
<dbReference type="GO" id="GO:0004414">
    <property type="term" value="F:homoserine O-acetyltransferase activity"/>
    <property type="evidence" value="ECO:0007669"/>
    <property type="project" value="TreeGrafter"/>
</dbReference>
<comment type="caution">
    <text evidence="4">The sequence shown here is derived from an EMBL/GenBank/DDBJ whole genome shotgun (WGS) entry which is preliminary data.</text>
</comment>
<name>A0AAW9QUE9_9GAMM</name>
<evidence type="ECO:0000313" key="4">
    <source>
        <dbReference type="EMBL" id="MEJ1248198.1"/>
    </source>
</evidence>
<dbReference type="NCBIfam" id="NF006449">
    <property type="entry name" value="PRK08775.1"/>
    <property type="match status" value="1"/>
</dbReference>
<feature type="domain" description="AB hydrolase-1" evidence="3">
    <location>
        <begin position="86"/>
        <end position="327"/>
    </location>
</feature>
<reference evidence="4 5" key="1">
    <citation type="journal article" date="2016" name="Antonie Van Leeuwenhoek">
        <title>Denitratimonas tolerans gen. nov., sp. nov., a denitrifying bacterium isolated from a bioreactor for tannery wastewater treatment.</title>
        <authorList>
            <person name="Han S.I."/>
            <person name="Kim J.O."/>
            <person name="Lee Y.R."/>
            <person name="Ekpeghere K.I."/>
            <person name="Koh S.C."/>
            <person name="Whang K.S."/>
        </authorList>
    </citation>
    <scope>NUCLEOTIDE SEQUENCE [LARGE SCALE GENOMIC DNA]</scope>
    <source>
        <strain evidence="4 5">KACC 17565</strain>
    </source>
</reference>
<protein>
    <submittedName>
        <fullName evidence="4">Homoserine O-succinyltransferase</fullName>
        <ecNumber evidence="4">2.3.1.46</ecNumber>
    </submittedName>
</protein>
<dbReference type="PANTHER" id="PTHR32268">
    <property type="entry name" value="HOMOSERINE O-ACETYLTRANSFERASE"/>
    <property type="match status" value="1"/>
</dbReference>
<dbReference type="RefSeq" id="WP_337333908.1">
    <property type="nucleotide sequence ID" value="NZ_JBBDHC010000001.1"/>
</dbReference>
<organism evidence="4 5">
    <name type="scientific">Denitratimonas tolerans</name>
    <dbReference type="NCBI Taxonomy" id="1338420"/>
    <lineage>
        <taxon>Bacteria</taxon>
        <taxon>Pseudomonadati</taxon>
        <taxon>Pseudomonadota</taxon>
        <taxon>Gammaproteobacteria</taxon>
        <taxon>Lysobacterales</taxon>
        <taxon>Lysobacteraceae</taxon>
        <taxon>Denitratimonas</taxon>
    </lineage>
</organism>
<evidence type="ECO:0000259" key="3">
    <source>
        <dbReference type="Pfam" id="PF00561"/>
    </source>
</evidence>
<dbReference type="Proteomes" id="UP001364472">
    <property type="component" value="Unassembled WGS sequence"/>
</dbReference>
<dbReference type="GO" id="GO:0009086">
    <property type="term" value="P:methionine biosynthetic process"/>
    <property type="evidence" value="ECO:0007669"/>
    <property type="project" value="TreeGrafter"/>
</dbReference>
<dbReference type="InterPro" id="IPR000073">
    <property type="entry name" value="AB_hydrolase_1"/>
</dbReference>
<evidence type="ECO:0000256" key="1">
    <source>
        <dbReference type="ARBA" id="ARBA00022679"/>
    </source>
</evidence>
<dbReference type="EC" id="2.3.1.46" evidence="4"/>
<dbReference type="InterPro" id="IPR008220">
    <property type="entry name" value="HAT_MetX-like"/>
</dbReference>
<dbReference type="InterPro" id="IPR029058">
    <property type="entry name" value="AB_hydrolase_fold"/>
</dbReference>
<gene>
    <name evidence="4" type="ORF">WB794_00685</name>
</gene>
<dbReference type="EMBL" id="JBBDHC010000001">
    <property type="protein sequence ID" value="MEJ1248198.1"/>
    <property type="molecule type" value="Genomic_DNA"/>
</dbReference>
<dbReference type="PIRSF" id="PIRSF000443">
    <property type="entry name" value="Homoser_Ac_trans"/>
    <property type="match status" value="1"/>
</dbReference>
<sequence>MSLHTAALSREPAALAHAGIVAFPPGTATMAERDVLDTTLAMRHAGIRRLRIGWELQGAQDAPVIVVQGGISAHRHVAAGARFAEPGWWDAQCGEGRAIDTRHHRVLAIDWIGADGSLDACIDPADQADAIAAVLDHLGIVRVTAFIGASYGAMVGLQFAARHGARLGRLIAISGAHRSHPQVTALRVIQRRIVALGRSEGGVREALALARSLAVIGYRSDVEFEQRFAAAPAVGPDATRFVVEDYFDAIGPKFVARFSPTAYLRLSESIDLQNLDPASIRVATDIVAVREDRIVPESDLYALAEGIRGSTRLHRISSLYGHDAFLKEEAQIAAILTAALCRSVAA</sequence>
<proteinExistence type="predicted"/>
<feature type="active site" evidence="2">
    <location>
        <position position="292"/>
    </location>
</feature>
<keyword evidence="1 4" id="KW-0808">Transferase</keyword>
<keyword evidence="5" id="KW-1185">Reference proteome</keyword>
<dbReference type="PANTHER" id="PTHR32268:SF11">
    <property type="entry name" value="HOMOSERINE O-ACETYLTRANSFERASE"/>
    <property type="match status" value="1"/>
</dbReference>
<dbReference type="GO" id="GO:0009092">
    <property type="term" value="P:homoserine metabolic process"/>
    <property type="evidence" value="ECO:0007669"/>
    <property type="project" value="TreeGrafter"/>
</dbReference>
<evidence type="ECO:0000313" key="5">
    <source>
        <dbReference type="Proteomes" id="UP001364472"/>
    </source>
</evidence>
<feature type="active site" description="Nucleophile" evidence="2">
    <location>
        <position position="150"/>
    </location>
</feature>
<evidence type="ECO:0000256" key="2">
    <source>
        <dbReference type="PIRSR" id="PIRSR000443-1"/>
    </source>
</evidence>